<accession>A0A6H0XPY0</accession>
<sequence>MSLEGKVAFITGGVKNLGALVARTFAAEGADLALHYHGSAAKEAADALALELQSSLPKIKVFIYQGDLAVAATVTEIYAAIVQDFGKLDVMVNTVGMVLKKPLIAVTEAEFDQMFAVNTKAAFLINQGAAKILTDGGRIINIVTSLLGAYTGGYSVYQGAKAPVEWFTKGLSKELQPRGITANAIAPGPMDTPFFYGQEDDHSVAFAKSMAIGGRLTKIEDVSPLIKFLAGPDGAWITGQLIFPNGGFTTR</sequence>
<evidence type="ECO:0000313" key="4">
    <source>
        <dbReference type="Proteomes" id="UP000503462"/>
    </source>
</evidence>
<name>A0A6H0XPY0_9PEZI</name>
<dbReference type="Pfam" id="PF13561">
    <property type="entry name" value="adh_short_C2"/>
    <property type="match status" value="1"/>
</dbReference>
<dbReference type="OrthoDB" id="47007at2759"/>
<dbReference type="PRINTS" id="PR00081">
    <property type="entry name" value="GDHRDH"/>
</dbReference>
<dbReference type="NCBIfam" id="NF009385">
    <property type="entry name" value="PRK12744.1"/>
    <property type="match status" value="1"/>
</dbReference>
<keyword evidence="4" id="KW-1185">Reference proteome</keyword>
<reference evidence="3 4" key="1">
    <citation type="journal article" date="2016" name="Sci. Rep.">
        <title>Peltaster fructicola genome reveals evolution from an invasive phytopathogen to an ectophytic parasite.</title>
        <authorList>
            <person name="Xu C."/>
            <person name="Chen H."/>
            <person name="Gleason M.L."/>
            <person name="Xu J.R."/>
            <person name="Liu H."/>
            <person name="Zhang R."/>
            <person name="Sun G."/>
        </authorList>
    </citation>
    <scope>NUCLEOTIDE SEQUENCE [LARGE SCALE GENOMIC DNA]</scope>
    <source>
        <strain evidence="3 4">LNHT1506</strain>
    </source>
</reference>
<comment type="similarity">
    <text evidence="1">Belongs to the short-chain dehydrogenases/reductases (SDR) family.</text>
</comment>
<evidence type="ECO:0000256" key="1">
    <source>
        <dbReference type="ARBA" id="ARBA00006484"/>
    </source>
</evidence>
<proteinExistence type="inferred from homology"/>
<dbReference type="SUPFAM" id="SSF51735">
    <property type="entry name" value="NAD(P)-binding Rossmann-fold domains"/>
    <property type="match status" value="1"/>
</dbReference>
<dbReference type="EMBL" id="CP051140">
    <property type="protein sequence ID" value="QIW96745.1"/>
    <property type="molecule type" value="Genomic_DNA"/>
</dbReference>
<dbReference type="PRINTS" id="PR00080">
    <property type="entry name" value="SDRFAMILY"/>
</dbReference>
<dbReference type="Proteomes" id="UP000503462">
    <property type="component" value="Chromosome 2"/>
</dbReference>
<dbReference type="GO" id="GO:0016614">
    <property type="term" value="F:oxidoreductase activity, acting on CH-OH group of donors"/>
    <property type="evidence" value="ECO:0007669"/>
    <property type="project" value="UniProtKB-ARBA"/>
</dbReference>
<organism evidence="3 4">
    <name type="scientific">Peltaster fructicola</name>
    <dbReference type="NCBI Taxonomy" id="286661"/>
    <lineage>
        <taxon>Eukaryota</taxon>
        <taxon>Fungi</taxon>
        <taxon>Dikarya</taxon>
        <taxon>Ascomycota</taxon>
        <taxon>Pezizomycotina</taxon>
        <taxon>Dothideomycetes</taxon>
        <taxon>Dothideomycetes incertae sedis</taxon>
        <taxon>Peltaster</taxon>
    </lineage>
</organism>
<evidence type="ECO:0000256" key="2">
    <source>
        <dbReference type="ARBA" id="ARBA00023002"/>
    </source>
</evidence>
<dbReference type="InterPro" id="IPR036291">
    <property type="entry name" value="NAD(P)-bd_dom_sf"/>
</dbReference>
<dbReference type="Gene3D" id="3.40.50.720">
    <property type="entry name" value="NAD(P)-binding Rossmann-like Domain"/>
    <property type="match status" value="1"/>
</dbReference>
<evidence type="ECO:0000313" key="3">
    <source>
        <dbReference type="EMBL" id="QIW96745.1"/>
    </source>
</evidence>
<dbReference type="AlphaFoldDB" id="A0A6H0XPY0"/>
<protein>
    <submittedName>
        <fullName evidence="3">Uncharacterized protein</fullName>
    </submittedName>
</protein>
<keyword evidence="2" id="KW-0560">Oxidoreductase</keyword>
<gene>
    <name evidence="3" type="ORF">AMS68_002263</name>
</gene>
<dbReference type="PANTHER" id="PTHR48107">
    <property type="entry name" value="NADPH-DEPENDENT ALDEHYDE REDUCTASE-LIKE PROTEIN, CHLOROPLASTIC-RELATED"/>
    <property type="match status" value="1"/>
</dbReference>
<dbReference type="InterPro" id="IPR002347">
    <property type="entry name" value="SDR_fam"/>
</dbReference>
<dbReference type="PANTHER" id="PTHR48107:SF7">
    <property type="entry name" value="RE15974P"/>
    <property type="match status" value="1"/>
</dbReference>